<dbReference type="PRINTS" id="PR00038">
    <property type="entry name" value="HTHLUXR"/>
</dbReference>
<evidence type="ECO:0000313" key="5">
    <source>
        <dbReference type="EMBL" id="TDT17033.1"/>
    </source>
</evidence>
<dbReference type="PANTHER" id="PTHR44688">
    <property type="entry name" value="DNA-BINDING TRANSCRIPTIONAL ACTIVATOR DEVR_DOSR"/>
    <property type="match status" value="1"/>
</dbReference>
<accession>A0A4R7I395</accession>
<gene>
    <name evidence="5" type="ORF">BDK89_2634</name>
</gene>
<dbReference type="AlphaFoldDB" id="A0A4R7I395"/>
<dbReference type="SUPFAM" id="SSF46894">
    <property type="entry name" value="C-terminal effector domain of the bipartite response regulators"/>
    <property type="match status" value="1"/>
</dbReference>
<keyword evidence="3" id="KW-0804">Transcription</keyword>
<dbReference type="CDD" id="cd06170">
    <property type="entry name" value="LuxR_C_like"/>
    <property type="match status" value="1"/>
</dbReference>
<evidence type="ECO:0000259" key="4">
    <source>
        <dbReference type="PROSITE" id="PS50043"/>
    </source>
</evidence>
<name>A0A4R7I395_9ACTN</name>
<keyword evidence="1" id="KW-0805">Transcription regulation</keyword>
<dbReference type="GO" id="GO:0003677">
    <property type="term" value="F:DNA binding"/>
    <property type="evidence" value="ECO:0007669"/>
    <property type="project" value="UniProtKB-KW"/>
</dbReference>
<dbReference type="PANTHER" id="PTHR44688:SF16">
    <property type="entry name" value="DNA-BINDING TRANSCRIPTIONAL ACTIVATOR DEVR_DOSR"/>
    <property type="match status" value="1"/>
</dbReference>
<dbReference type="Pfam" id="PF00196">
    <property type="entry name" value="GerE"/>
    <property type="match status" value="1"/>
</dbReference>
<reference evidence="5 6" key="1">
    <citation type="submission" date="2019-03" db="EMBL/GenBank/DDBJ databases">
        <title>Sequencing the genomes of 1000 actinobacteria strains.</title>
        <authorList>
            <person name="Klenk H.-P."/>
        </authorList>
    </citation>
    <scope>NUCLEOTIDE SEQUENCE [LARGE SCALE GENOMIC DNA]</scope>
    <source>
        <strain evidence="5 6">DSM 18936</strain>
    </source>
</reference>
<comment type="caution">
    <text evidence="5">The sequence shown here is derived from an EMBL/GenBank/DDBJ whole genome shotgun (WGS) entry which is preliminary data.</text>
</comment>
<proteinExistence type="predicted"/>
<dbReference type="RefSeq" id="WP_133869347.1">
    <property type="nucleotide sequence ID" value="NZ_JAVJPS010000038.1"/>
</dbReference>
<keyword evidence="6" id="KW-1185">Reference proteome</keyword>
<evidence type="ECO:0000256" key="2">
    <source>
        <dbReference type="ARBA" id="ARBA00023125"/>
    </source>
</evidence>
<feature type="domain" description="HTH luxR-type" evidence="4">
    <location>
        <begin position="140"/>
        <end position="205"/>
    </location>
</feature>
<dbReference type="InterPro" id="IPR016032">
    <property type="entry name" value="Sig_transdc_resp-reg_C-effctor"/>
</dbReference>
<dbReference type="SMART" id="SM00421">
    <property type="entry name" value="HTH_LUXR"/>
    <property type="match status" value="1"/>
</dbReference>
<evidence type="ECO:0000313" key="6">
    <source>
        <dbReference type="Proteomes" id="UP000294558"/>
    </source>
</evidence>
<dbReference type="OrthoDB" id="4309410at2"/>
<keyword evidence="2 5" id="KW-0238">DNA-binding</keyword>
<dbReference type="Gene3D" id="3.40.50.2300">
    <property type="match status" value="1"/>
</dbReference>
<dbReference type="EMBL" id="SOAU01000001">
    <property type="protein sequence ID" value="TDT17033.1"/>
    <property type="molecule type" value="Genomic_DNA"/>
</dbReference>
<organism evidence="5 6">
    <name type="scientific">Ilumatobacter fluminis</name>
    <dbReference type="NCBI Taxonomy" id="467091"/>
    <lineage>
        <taxon>Bacteria</taxon>
        <taxon>Bacillati</taxon>
        <taxon>Actinomycetota</taxon>
        <taxon>Acidimicrobiia</taxon>
        <taxon>Acidimicrobiales</taxon>
        <taxon>Ilumatobacteraceae</taxon>
        <taxon>Ilumatobacter</taxon>
    </lineage>
</organism>
<evidence type="ECO:0000256" key="1">
    <source>
        <dbReference type="ARBA" id="ARBA00023015"/>
    </source>
</evidence>
<dbReference type="PROSITE" id="PS50043">
    <property type="entry name" value="HTH_LUXR_2"/>
    <property type="match status" value="1"/>
</dbReference>
<sequence>MDRVGVFVYASDPISQAGVAAQIRGRPRISVVDERFIDDADVSVVVVDEIDDAAARTVRGIQRDGCPRIVLVATNLDEAALLRAVECDARAVLRRREASPERLSEVVELVARGEGAMAPDLLGKLLHQMNRLQRDVLAPRGLGPQGMSEREVEVLRLLADGYDTAEIAASMAYSERTIKNIIHELTSRLDLKNRSHAVAYAMKAGII</sequence>
<dbReference type="GO" id="GO:0006355">
    <property type="term" value="P:regulation of DNA-templated transcription"/>
    <property type="evidence" value="ECO:0007669"/>
    <property type="project" value="InterPro"/>
</dbReference>
<protein>
    <submittedName>
        <fullName evidence="5">DNA-binding NarL/FixJ family response regulator</fullName>
    </submittedName>
</protein>
<dbReference type="InterPro" id="IPR000792">
    <property type="entry name" value="Tscrpt_reg_LuxR_C"/>
</dbReference>
<dbReference type="Proteomes" id="UP000294558">
    <property type="component" value="Unassembled WGS sequence"/>
</dbReference>
<evidence type="ECO:0000256" key="3">
    <source>
        <dbReference type="ARBA" id="ARBA00023163"/>
    </source>
</evidence>